<proteinExistence type="predicted"/>
<evidence type="ECO:0000313" key="2">
    <source>
        <dbReference type="EMBL" id="MFD1315641.1"/>
    </source>
</evidence>
<dbReference type="EMBL" id="JBHTMY010000003">
    <property type="protein sequence ID" value="MFD1315641.1"/>
    <property type="molecule type" value="Genomic_DNA"/>
</dbReference>
<dbReference type="Proteomes" id="UP001597201">
    <property type="component" value="Unassembled WGS sequence"/>
</dbReference>
<protein>
    <recommendedName>
        <fullName evidence="4">Short chain amide porin</fullName>
    </recommendedName>
</protein>
<feature type="chain" id="PRO_5046833287" description="Short chain amide porin" evidence="1">
    <location>
        <begin position="21"/>
        <end position="405"/>
    </location>
</feature>
<sequence length="405" mass="45790">MRHKFYFFLSLFILTHIIHAQLSPDYKGGFVFKLDDEGKKVMGISTWGQFQTIYTNDVPEDVNQFTFNLRRARFNSYFKINDDFLIVTQIGLNNLNSQNLSPLGEGDGSQIRLHDFYGQYNLNKEHSIGAGLHFFNGITRLNSFSATSSLALDNNRQSWATLGLSDQIGRHLGIYAKGNFGKFTYRVSINDVEKNGLDDRTPELNGPAVYGGRRILGSKEAGFSYGGYFEYCFKEMENSMLAFKTGTYLGSKEVFNIGAGFYLHPNGSVVSDEPGLYSGEDVNIYAVDVFYDKPLGQNGAALTAYAVLQFQDYGRDYLYLAYATGSMFYTHWGYLIPGKEHQLRFQPYVHLAINKVDATPEDRNKYGIGINALLSGKNLKFTLEYLHEDWINSNDFVTLQAQIAL</sequence>
<keyword evidence="3" id="KW-1185">Reference proteome</keyword>
<evidence type="ECO:0000256" key="1">
    <source>
        <dbReference type="SAM" id="SignalP"/>
    </source>
</evidence>
<name>A0ABW3Y3D1_9FLAO</name>
<accession>A0ABW3Y3D1</accession>
<dbReference type="InterPro" id="IPR023614">
    <property type="entry name" value="Porin_dom_sf"/>
</dbReference>
<comment type="caution">
    <text evidence="2">The sequence shown here is derived from an EMBL/GenBank/DDBJ whole genome shotgun (WGS) entry which is preliminary data.</text>
</comment>
<evidence type="ECO:0000313" key="3">
    <source>
        <dbReference type="Proteomes" id="UP001597201"/>
    </source>
</evidence>
<reference evidence="3" key="1">
    <citation type="journal article" date="2019" name="Int. J. Syst. Evol. Microbiol.">
        <title>The Global Catalogue of Microorganisms (GCM) 10K type strain sequencing project: providing services to taxonomists for standard genome sequencing and annotation.</title>
        <authorList>
            <consortium name="The Broad Institute Genomics Platform"/>
            <consortium name="The Broad Institute Genome Sequencing Center for Infectious Disease"/>
            <person name="Wu L."/>
            <person name="Ma J."/>
        </authorList>
    </citation>
    <scope>NUCLEOTIDE SEQUENCE [LARGE SCALE GENOMIC DNA]</scope>
    <source>
        <strain evidence="3">CCUG 61485</strain>
    </source>
</reference>
<evidence type="ECO:0008006" key="4">
    <source>
        <dbReference type="Google" id="ProtNLM"/>
    </source>
</evidence>
<feature type="signal peptide" evidence="1">
    <location>
        <begin position="1"/>
        <end position="20"/>
    </location>
</feature>
<keyword evidence="1" id="KW-0732">Signal</keyword>
<organism evidence="2 3">
    <name type="scientific">Namhaeicola litoreus</name>
    <dbReference type="NCBI Taxonomy" id="1052145"/>
    <lineage>
        <taxon>Bacteria</taxon>
        <taxon>Pseudomonadati</taxon>
        <taxon>Bacteroidota</taxon>
        <taxon>Flavobacteriia</taxon>
        <taxon>Flavobacteriales</taxon>
        <taxon>Flavobacteriaceae</taxon>
        <taxon>Namhaeicola</taxon>
    </lineage>
</organism>
<gene>
    <name evidence="2" type="ORF">ACFQ39_08450</name>
</gene>
<dbReference type="Gene3D" id="2.40.160.10">
    <property type="entry name" value="Porin"/>
    <property type="match status" value="1"/>
</dbReference>
<dbReference type="RefSeq" id="WP_377178007.1">
    <property type="nucleotide sequence ID" value="NZ_JBHTMY010000003.1"/>
</dbReference>